<keyword evidence="1" id="KW-0378">Hydrolase</keyword>
<dbReference type="PANTHER" id="PTHR30337:SF7">
    <property type="entry name" value="PHOSPHOESTERASE"/>
    <property type="match status" value="1"/>
</dbReference>
<gene>
    <name evidence="3" type="ORF">J2Z60_001439</name>
</gene>
<dbReference type="InterPro" id="IPR041796">
    <property type="entry name" value="Mre11_N"/>
</dbReference>
<dbReference type="PANTHER" id="PTHR30337">
    <property type="entry name" value="COMPONENT OF ATP-DEPENDENT DSDNA EXONUCLEASE"/>
    <property type="match status" value="1"/>
</dbReference>
<dbReference type="SUPFAM" id="SSF56300">
    <property type="entry name" value="Metallo-dependent phosphatases"/>
    <property type="match status" value="1"/>
</dbReference>
<reference evidence="3 4" key="1">
    <citation type="submission" date="2021-03" db="EMBL/GenBank/DDBJ databases">
        <title>Genomic Encyclopedia of Type Strains, Phase IV (KMG-IV): sequencing the most valuable type-strain genomes for metagenomic binning, comparative biology and taxonomic classification.</title>
        <authorList>
            <person name="Goeker M."/>
        </authorList>
    </citation>
    <scope>NUCLEOTIDE SEQUENCE [LARGE SCALE GENOMIC DNA]</scope>
    <source>
        <strain evidence="3 4">DSM 101872</strain>
    </source>
</reference>
<dbReference type="InterPro" id="IPR050535">
    <property type="entry name" value="DNA_Repair-Maintenance_Comp"/>
</dbReference>
<feature type="domain" description="Calcineurin-like phosphoesterase" evidence="2">
    <location>
        <begin position="1"/>
        <end position="200"/>
    </location>
</feature>
<dbReference type="Gene3D" id="3.60.21.10">
    <property type="match status" value="1"/>
</dbReference>
<comment type="caution">
    <text evidence="3">The sequence shown here is derived from an EMBL/GenBank/DDBJ whole genome shotgun (WGS) entry which is preliminary data.</text>
</comment>
<dbReference type="InterPro" id="IPR004843">
    <property type="entry name" value="Calcineurin-like_PHP"/>
</dbReference>
<dbReference type="InterPro" id="IPR014576">
    <property type="entry name" value="Pesterase_YhaO"/>
</dbReference>
<dbReference type="EMBL" id="JAGGLU010000007">
    <property type="protein sequence ID" value="MBP2058262.1"/>
    <property type="molecule type" value="Genomic_DNA"/>
</dbReference>
<keyword evidence="3" id="KW-0540">Nuclease</keyword>
<proteinExistence type="predicted"/>
<name>A0ABS4MFW8_9LACO</name>
<evidence type="ECO:0000259" key="2">
    <source>
        <dbReference type="Pfam" id="PF00149"/>
    </source>
</evidence>
<organism evidence="3 4">
    <name type="scientific">Lactobacillus colini</name>
    <dbReference type="NCBI Taxonomy" id="1819254"/>
    <lineage>
        <taxon>Bacteria</taxon>
        <taxon>Bacillati</taxon>
        <taxon>Bacillota</taxon>
        <taxon>Bacilli</taxon>
        <taxon>Lactobacillales</taxon>
        <taxon>Lactobacillaceae</taxon>
        <taxon>Lactobacillus</taxon>
    </lineage>
</organism>
<protein>
    <submittedName>
        <fullName evidence="3">DNA repair exonuclease SbcCD nuclease subunit</fullName>
    </submittedName>
</protein>
<dbReference type="Proteomes" id="UP001519292">
    <property type="component" value="Unassembled WGS sequence"/>
</dbReference>
<evidence type="ECO:0000313" key="3">
    <source>
        <dbReference type="EMBL" id="MBP2058262.1"/>
    </source>
</evidence>
<sequence length="405" mass="46409">MKFIHLSDAHLDSPFLGLSFLPSKQFEQIKQTTEISFKRSVDYAIDEQVDLFLIAGDTFDSIHPSPKSQVFLVQQLRRLVDHEIQVVMILGNHDYLNPEEMLLVNSTYFKLLGQDQKIESANFKTKSNFEYVVHGFSYRENHIEQDMAAQFPIKVTGKYNIGLMHAGEKMQKGHNVYAPFTLSELKNLNYDYFALGHIHHRQVLSEHPLIAYSGNLQGRHINEQGAKGFDLIEVNEKTKQAQISFIATAPIEWHEAKFNLQQELALSDLIEQIAAKLNAEMQKRSLWGINIYGSDFLTEKEADFLQESEALEEISRKLNNNSLLVRIKLHADENLSLNKSDQAAFNQAQKQVLNKSEILTLGQSLAKKDDWLADMMQDDNFVEEVKSLTQVKLGQKLKELNDEIN</sequence>
<dbReference type="GO" id="GO:0004527">
    <property type="term" value="F:exonuclease activity"/>
    <property type="evidence" value="ECO:0007669"/>
    <property type="project" value="UniProtKB-KW"/>
</dbReference>
<dbReference type="InterPro" id="IPR029052">
    <property type="entry name" value="Metallo-depent_PP-like"/>
</dbReference>
<accession>A0ABS4MFW8</accession>
<dbReference type="RefSeq" id="WP_209687001.1">
    <property type="nucleotide sequence ID" value="NZ_JAGGLU010000007.1"/>
</dbReference>
<dbReference type="Pfam" id="PF00149">
    <property type="entry name" value="Metallophos"/>
    <property type="match status" value="1"/>
</dbReference>
<dbReference type="CDD" id="cd00840">
    <property type="entry name" value="MPP_Mre11_N"/>
    <property type="match status" value="1"/>
</dbReference>
<evidence type="ECO:0000313" key="4">
    <source>
        <dbReference type="Proteomes" id="UP001519292"/>
    </source>
</evidence>
<keyword evidence="3" id="KW-0269">Exonuclease</keyword>
<evidence type="ECO:0000256" key="1">
    <source>
        <dbReference type="ARBA" id="ARBA00022801"/>
    </source>
</evidence>
<dbReference type="PIRSF" id="PIRSF033091">
    <property type="entry name" value="Pesterase_YhaO"/>
    <property type="match status" value="1"/>
</dbReference>
<keyword evidence="4" id="KW-1185">Reference proteome</keyword>